<protein>
    <submittedName>
        <fullName evidence="7">Uncharacterized membrane protein YkvA, DUF1232 family</fullName>
    </submittedName>
</protein>
<dbReference type="GO" id="GO:0012505">
    <property type="term" value="C:endomembrane system"/>
    <property type="evidence" value="ECO:0007669"/>
    <property type="project" value="UniProtKB-SubCell"/>
</dbReference>
<comment type="subcellular location">
    <subcellularLocation>
        <location evidence="1">Endomembrane system</location>
        <topology evidence="1">Multi-pass membrane protein</topology>
    </subcellularLocation>
</comment>
<evidence type="ECO:0000256" key="3">
    <source>
        <dbReference type="ARBA" id="ARBA00022989"/>
    </source>
</evidence>
<evidence type="ECO:0000256" key="2">
    <source>
        <dbReference type="ARBA" id="ARBA00022692"/>
    </source>
</evidence>
<sequence length="139" mass="15255">MPEWLIVALGVVAGFVLVWGALIAVLWWQQRRSGGDVDWRAVLRLAPDVIRLVRRLAVDPAVPRATRWWLIGLLAYLLSPIDLVPDFLPVIGYADDAIVVAIALHFAIRHAGMPAIERHWPGTPEGLSSVLTLVGAAKD</sequence>
<name>A0A1H0M3M8_MICTS</name>
<feature type="transmembrane region" description="Helical" evidence="5">
    <location>
        <begin position="6"/>
        <end position="28"/>
    </location>
</feature>
<dbReference type="Proteomes" id="UP000186456">
    <property type="component" value="Unassembled WGS sequence"/>
</dbReference>
<dbReference type="Pfam" id="PF06803">
    <property type="entry name" value="DUF1232"/>
    <property type="match status" value="1"/>
</dbReference>
<evidence type="ECO:0000313" key="7">
    <source>
        <dbReference type="EMBL" id="SDO74974.1"/>
    </source>
</evidence>
<evidence type="ECO:0000259" key="6">
    <source>
        <dbReference type="Pfam" id="PF06803"/>
    </source>
</evidence>
<dbReference type="EMBL" id="FNJN01000002">
    <property type="protein sequence ID" value="SDO74974.1"/>
    <property type="molecule type" value="Genomic_DNA"/>
</dbReference>
<organism evidence="7 8">
    <name type="scientific">Microbacterium testaceum (strain StLB037)</name>
    <dbReference type="NCBI Taxonomy" id="979556"/>
    <lineage>
        <taxon>Bacteria</taxon>
        <taxon>Bacillati</taxon>
        <taxon>Actinomycetota</taxon>
        <taxon>Actinomycetes</taxon>
        <taxon>Micrococcales</taxon>
        <taxon>Microbacteriaceae</taxon>
        <taxon>Microbacterium</taxon>
    </lineage>
</organism>
<keyword evidence="4 5" id="KW-0472">Membrane</keyword>
<evidence type="ECO:0000256" key="4">
    <source>
        <dbReference type="ARBA" id="ARBA00023136"/>
    </source>
</evidence>
<feature type="domain" description="DUF1232" evidence="6">
    <location>
        <begin position="66"/>
        <end position="101"/>
    </location>
</feature>
<evidence type="ECO:0000256" key="1">
    <source>
        <dbReference type="ARBA" id="ARBA00004127"/>
    </source>
</evidence>
<keyword evidence="2 5" id="KW-0812">Transmembrane</keyword>
<reference evidence="7 8" key="1">
    <citation type="submission" date="2016-10" db="EMBL/GenBank/DDBJ databases">
        <authorList>
            <person name="de Groot N.N."/>
        </authorList>
    </citation>
    <scope>NUCLEOTIDE SEQUENCE [LARGE SCALE GENOMIC DNA]</scope>
    <source>
        <strain evidence="7 8">StLB037</strain>
    </source>
</reference>
<dbReference type="RefSeq" id="WP_056225311.1">
    <property type="nucleotide sequence ID" value="NZ_FNJN01000002.1"/>
</dbReference>
<evidence type="ECO:0000313" key="8">
    <source>
        <dbReference type="Proteomes" id="UP000186456"/>
    </source>
</evidence>
<gene>
    <name evidence="7" type="ORF">SAMN04487788_0705</name>
</gene>
<dbReference type="InterPro" id="IPR010652">
    <property type="entry name" value="DUF1232"/>
</dbReference>
<evidence type="ECO:0000256" key="5">
    <source>
        <dbReference type="SAM" id="Phobius"/>
    </source>
</evidence>
<proteinExistence type="predicted"/>
<keyword evidence="3 5" id="KW-1133">Transmembrane helix</keyword>
<accession>A0A1H0M3M8</accession>
<dbReference type="AlphaFoldDB" id="A0A1H0M3M8"/>